<dbReference type="FunFam" id="3.40.50.300:FF:000289">
    <property type="entry name" value="ABC transporter G family member 31"/>
    <property type="match status" value="1"/>
</dbReference>
<feature type="transmembrane region" description="Helical" evidence="9">
    <location>
        <begin position="921"/>
        <end position="944"/>
    </location>
</feature>
<sequence>MSVQQHVPFEMWIYLGTDVEERRQTLAALKARKLRAAQLYIVERTRFLDPVSPFVEHSRFIGHNGEFCALRFDITPYEGISSVRKVYDALYHYFSHMEIWVTDVLGDVTIREDDDSAGAGISQNRLVSSLSNGVEMEMNNVMYTEFREHDEEFSDSGPYGLFTCDFVDKDELFSYTSSERVRYDVTAVLTVKAHQHKKTNTAGELEDTQVIVLTRSCLIKLRHGELALPFEIAHELREGVGKWGDVMLQTPIRPTIEYDNGKTLMAQGPLELHEHVSSRMEKALGKALPQMEVRFRDISISADISVKDETDIKTELPTLLNVVRTGFREMRSSKHVVKKQILKNVSGVFKPGTITLVLGQPGSGKSSLMKLLSGRFPEEKNVTKNGEVTYNGTPTSELQNRLPQFVSYVTQRDKHYPTLTVKETLEFAHACCGGGLPKRFEQHFTGGTPEENVAALEAARAMFKHYPDIVIQQLGLENCQHTIVGDAMLRGVSGGERKRVTTGEMEFGNKYVMMMDEISTGLDSAATFDIITTQRSVAKKFRKTVVISLLQPSPEVFALFDNLVILNEGHMMYNGPREEALGYFESLGFKRPPHRDVADFLLDLGTNKQYQYEVEATPGATIPRAPSDFSDTFERSSLYHQMVKNLDDPVHPGLLHDKQTHMDDQPQFHQNFWDSTSLLMARQVRVTLRESAALIGRLVMNTIMGLIYSSVFYQFDPTNAQLVMGVVFASVLCLSLGQSAQIPTIMAARDVFYKQRGANFFRTASYVLSSSASQFPPVILESVVFGSIVYWMCGFVDTIGAYLLFLLMLAVTNIAFAAFFFFLASASPNFNIANPISSVSILFFILFGGFVITKDQIPDYLIWIYWINPIAWCVRALAVNQYRDSSFDTCVYGDIDFCKNYNQSMGDYSLSTFEVPAAKFWLWYGIVYMIVTYIFFLLLSYLALEYCRYESPENVVLDSENKSDITDSYTLARTPRPSPSEGDAVLSVEPTQEKHFVPVTVAFTDLWYTVPDPKDPKNTIDLLKGINGYALPGTITALMGSSGAGKTTLMDVIAGRKTGGKIQGQILLNGHPATDLAIRRSTGYCEQMDIHSESATIREALTFSAFLRQGADVPDSFKYDSVNECLDLLDLNPIADQIIRGSSVEQMKRLTIGVELAAQPSVIFLDEPTSGLDARSAKLIMDGVRKVAHTGRTVICTIHQPSSEVFRVFDSLLLLKRGGETVFVGELGKNACKMIEYFESIDGVAKLEENYNPATWMLEVIGAGVGNSNGDKTDFVEEFKASSHFERLQLNLDREGVAHPSPDMPALEYGEKRAATDFTQMVFLLKRFSNMYWRTASYNLTRFFVSLVLGLVFGVTYVGAKYTSYSGINSGLGMMYLAVGFLGIVSFNSILPIVAEERAAFYRERAAQTYNAFWYFFGSSVMEIPYVFIGSLLFMAIFYPMVGFTGFSAFLTFWLTVSLHVLLQAYIGEFLVFLLPNVEIAEILGTLMNLIFLLFMGFTPPANALPTGYKWLYHITPQKYTLAAMSTIVFGDCPNDGGSEVGCKRMTNVPPTLVDGITVKEYLESSYLMKHSQIWRNCAIIIGFILFFRVLTLVAMRFVNHQKR</sequence>
<proteinExistence type="inferred from homology"/>
<dbReference type="InterPro" id="IPR003439">
    <property type="entry name" value="ABC_transporter-like_ATP-bd"/>
</dbReference>
<dbReference type="CDD" id="cd03232">
    <property type="entry name" value="ABCG_PDR_domain2"/>
    <property type="match status" value="1"/>
</dbReference>
<evidence type="ECO:0000313" key="11">
    <source>
        <dbReference type="EMBL" id="KAG2504666.1"/>
    </source>
</evidence>
<dbReference type="Pfam" id="PF19055">
    <property type="entry name" value="ABC2_membrane_7"/>
    <property type="match status" value="1"/>
</dbReference>
<keyword evidence="7 9" id="KW-1133">Transmembrane helix</keyword>
<feature type="transmembrane region" description="Helical" evidence="9">
    <location>
        <begin position="778"/>
        <end position="796"/>
    </location>
</feature>
<accession>A0A921S937</accession>
<dbReference type="GO" id="GO:0016887">
    <property type="term" value="F:ATP hydrolysis activity"/>
    <property type="evidence" value="ECO:0007669"/>
    <property type="project" value="InterPro"/>
</dbReference>
<feature type="transmembrane region" description="Helical" evidence="9">
    <location>
        <begin position="722"/>
        <end position="740"/>
    </location>
</feature>
<dbReference type="InterPro" id="IPR013525">
    <property type="entry name" value="ABC2_TM"/>
</dbReference>
<dbReference type="Gene3D" id="3.40.50.300">
    <property type="entry name" value="P-loop containing nucleotide triphosphate hydrolases"/>
    <property type="match status" value="2"/>
</dbReference>
<evidence type="ECO:0000256" key="9">
    <source>
        <dbReference type="SAM" id="Phobius"/>
    </source>
</evidence>
<dbReference type="InterPro" id="IPR034003">
    <property type="entry name" value="ABCG_PDR_2"/>
</dbReference>
<evidence type="ECO:0000256" key="6">
    <source>
        <dbReference type="ARBA" id="ARBA00022840"/>
    </source>
</evidence>
<gene>
    <name evidence="11" type="ORF">JM18_009325</name>
</gene>
<feature type="transmembrane region" description="Helical" evidence="9">
    <location>
        <begin position="1470"/>
        <end position="1496"/>
    </location>
</feature>
<evidence type="ECO:0000256" key="2">
    <source>
        <dbReference type="ARBA" id="ARBA00006012"/>
    </source>
</evidence>
<dbReference type="PROSITE" id="PS50893">
    <property type="entry name" value="ABC_TRANSPORTER_2"/>
    <property type="match status" value="2"/>
</dbReference>
<name>A0A921S937_9STRA</name>
<feature type="transmembrane region" description="Helical" evidence="9">
    <location>
        <begin position="1372"/>
        <end position="1391"/>
    </location>
</feature>
<dbReference type="EMBL" id="JPWU03000915">
    <property type="protein sequence ID" value="KAG2504666.1"/>
    <property type="molecule type" value="Genomic_DNA"/>
</dbReference>
<keyword evidence="6" id="KW-0067">ATP-binding</keyword>
<dbReference type="GO" id="GO:0005524">
    <property type="term" value="F:ATP binding"/>
    <property type="evidence" value="ECO:0007669"/>
    <property type="project" value="UniProtKB-KW"/>
</dbReference>
<dbReference type="GO" id="GO:0140359">
    <property type="term" value="F:ABC-type transporter activity"/>
    <property type="evidence" value="ECO:0007669"/>
    <property type="project" value="InterPro"/>
</dbReference>
<evidence type="ECO:0000259" key="10">
    <source>
        <dbReference type="PROSITE" id="PS50893"/>
    </source>
</evidence>
<dbReference type="Proteomes" id="UP000792063">
    <property type="component" value="Unassembled WGS sequence"/>
</dbReference>
<feature type="transmembrane region" description="Helical" evidence="9">
    <location>
        <begin position="860"/>
        <end position="878"/>
    </location>
</feature>
<feature type="transmembrane region" description="Helical" evidence="9">
    <location>
        <begin position="832"/>
        <end position="853"/>
    </location>
</feature>
<comment type="similarity">
    <text evidence="2">Belongs to the ABC transporter superfamily. ABCG family. PDR (TC 3.A.1.205) subfamily.</text>
</comment>
<dbReference type="PANTHER" id="PTHR19241">
    <property type="entry name" value="ATP-BINDING CASSETTE TRANSPORTER"/>
    <property type="match status" value="1"/>
</dbReference>
<comment type="caution">
    <text evidence="11">The sequence shown here is derived from an EMBL/GenBank/DDBJ whole genome shotgun (WGS) entry which is preliminary data.</text>
</comment>
<feature type="transmembrane region" description="Helical" evidence="9">
    <location>
        <begin position="1574"/>
        <end position="1599"/>
    </location>
</feature>
<dbReference type="Pfam" id="PF06422">
    <property type="entry name" value="PDR_CDR"/>
    <property type="match status" value="1"/>
</dbReference>
<feature type="transmembrane region" description="Helical" evidence="9">
    <location>
        <begin position="1340"/>
        <end position="1360"/>
    </location>
</feature>
<dbReference type="GO" id="GO:0016020">
    <property type="term" value="C:membrane"/>
    <property type="evidence" value="ECO:0007669"/>
    <property type="project" value="UniProtKB-SubCell"/>
</dbReference>
<dbReference type="SUPFAM" id="SSF52540">
    <property type="entry name" value="P-loop containing nucleoside triphosphate hydrolases"/>
    <property type="match status" value="2"/>
</dbReference>
<reference evidence="11" key="1">
    <citation type="journal article" date="2015" name="Genom Data">
        <title>Genome sequences of six Phytophthora species associated with forests in New Zealand.</title>
        <authorList>
            <person name="Studholme D.J."/>
            <person name="McDougal R.L."/>
            <person name="Sambles C."/>
            <person name="Hansen E."/>
            <person name="Hardy G."/>
            <person name="Grant M."/>
            <person name="Ganley R.J."/>
            <person name="Williams N.M."/>
        </authorList>
    </citation>
    <scope>NUCLEOTIDE SEQUENCE</scope>
    <source>
        <strain evidence="11">NZFS 3630</strain>
    </source>
</reference>
<dbReference type="InterPro" id="IPR003593">
    <property type="entry name" value="AAA+_ATPase"/>
</dbReference>
<evidence type="ECO:0000256" key="3">
    <source>
        <dbReference type="ARBA" id="ARBA00022448"/>
    </source>
</evidence>
<evidence type="ECO:0000256" key="5">
    <source>
        <dbReference type="ARBA" id="ARBA00022741"/>
    </source>
</evidence>
<dbReference type="InterPro" id="IPR027417">
    <property type="entry name" value="P-loop_NTPase"/>
</dbReference>
<evidence type="ECO:0000313" key="12">
    <source>
        <dbReference type="Proteomes" id="UP000792063"/>
    </source>
</evidence>
<feature type="domain" description="ABC transporter" evidence="10">
    <location>
        <begin position="327"/>
        <end position="593"/>
    </location>
</feature>
<keyword evidence="8 9" id="KW-0472">Membrane</keyword>
<protein>
    <recommendedName>
        <fullName evidence="10">ABC transporter domain-containing protein</fullName>
    </recommendedName>
</protein>
<organism evidence="11 12">
    <name type="scientific">Phytophthora kernoviae</name>
    <dbReference type="NCBI Taxonomy" id="325452"/>
    <lineage>
        <taxon>Eukaryota</taxon>
        <taxon>Sar</taxon>
        <taxon>Stramenopiles</taxon>
        <taxon>Oomycota</taxon>
        <taxon>Peronosporomycetes</taxon>
        <taxon>Peronosporales</taxon>
        <taxon>Peronosporaceae</taxon>
        <taxon>Phytophthora</taxon>
    </lineage>
</organism>
<feature type="domain" description="ABC transporter" evidence="10">
    <location>
        <begin position="1001"/>
        <end position="1243"/>
    </location>
</feature>
<evidence type="ECO:0000256" key="1">
    <source>
        <dbReference type="ARBA" id="ARBA00004141"/>
    </source>
</evidence>
<dbReference type="Pfam" id="PF00005">
    <property type="entry name" value="ABC_tran"/>
    <property type="match status" value="2"/>
</dbReference>
<keyword evidence="3" id="KW-0813">Transport</keyword>
<feature type="transmembrane region" description="Helical" evidence="9">
    <location>
        <begin position="803"/>
        <end position="826"/>
    </location>
</feature>
<evidence type="ECO:0000256" key="8">
    <source>
        <dbReference type="ARBA" id="ARBA00023136"/>
    </source>
</evidence>
<dbReference type="InterPro" id="IPR043926">
    <property type="entry name" value="ABCG_dom"/>
</dbReference>
<evidence type="ECO:0000256" key="4">
    <source>
        <dbReference type="ARBA" id="ARBA00022692"/>
    </source>
</evidence>
<dbReference type="FunFam" id="3.40.50.300:FF:000528">
    <property type="entry name" value="ABC transporter G family member 31"/>
    <property type="match status" value="1"/>
</dbReference>
<dbReference type="SMART" id="SM00382">
    <property type="entry name" value="AAA"/>
    <property type="match status" value="2"/>
</dbReference>
<feature type="transmembrane region" description="Helical" evidence="9">
    <location>
        <begin position="694"/>
        <end position="715"/>
    </location>
</feature>
<dbReference type="InterPro" id="IPR010929">
    <property type="entry name" value="PDR_CDR_ABC"/>
</dbReference>
<reference evidence="11" key="2">
    <citation type="submission" date="2020-06" db="EMBL/GenBank/DDBJ databases">
        <authorList>
            <person name="Studholme D.J."/>
        </authorList>
    </citation>
    <scope>NUCLEOTIDE SEQUENCE</scope>
    <source>
        <strain evidence="11">NZFS 3630</strain>
    </source>
</reference>
<evidence type="ECO:0000256" key="7">
    <source>
        <dbReference type="ARBA" id="ARBA00022989"/>
    </source>
</evidence>
<keyword evidence="4 9" id="KW-0812">Transmembrane</keyword>
<keyword evidence="5" id="KW-0547">Nucleotide-binding</keyword>
<comment type="subcellular location">
    <subcellularLocation>
        <location evidence="1">Membrane</location>
        <topology evidence="1">Multi-pass membrane protein</topology>
    </subcellularLocation>
</comment>
<dbReference type="Pfam" id="PF01061">
    <property type="entry name" value="ABC2_membrane"/>
    <property type="match status" value="2"/>
</dbReference>
<feature type="transmembrane region" description="Helical" evidence="9">
    <location>
        <begin position="1412"/>
        <end position="1438"/>
    </location>
</feature>